<keyword evidence="2" id="KW-1185">Reference proteome</keyword>
<dbReference type="Proteomes" id="UP001164929">
    <property type="component" value="Chromosome 11"/>
</dbReference>
<comment type="caution">
    <text evidence="1">The sequence shown here is derived from an EMBL/GenBank/DDBJ whole genome shotgun (WGS) entry which is preliminary data.</text>
</comment>
<dbReference type="AlphaFoldDB" id="A0AAD6M529"/>
<gene>
    <name evidence="1" type="ORF">NC653_027207</name>
</gene>
<accession>A0AAD6M529</accession>
<sequence>MHLAAKALDIFDVTESTDIARFLQDFDRAKMAMHSGDGSWFVSDPLQRLLHPLLCIGNLANSLFRISGR</sequence>
<proteinExistence type="predicted"/>
<evidence type="ECO:0000313" key="1">
    <source>
        <dbReference type="EMBL" id="KAJ6978961.1"/>
    </source>
</evidence>
<evidence type="ECO:0000313" key="2">
    <source>
        <dbReference type="Proteomes" id="UP001164929"/>
    </source>
</evidence>
<reference evidence="1" key="1">
    <citation type="journal article" date="2023" name="Mol. Ecol. Resour.">
        <title>Chromosome-level genome assembly of a triploid poplar Populus alba 'Berolinensis'.</title>
        <authorList>
            <person name="Chen S."/>
            <person name="Yu Y."/>
            <person name="Wang X."/>
            <person name="Wang S."/>
            <person name="Zhang T."/>
            <person name="Zhou Y."/>
            <person name="He R."/>
            <person name="Meng N."/>
            <person name="Wang Y."/>
            <person name="Liu W."/>
            <person name="Liu Z."/>
            <person name="Liu J."/>
            <person name="Guo Q."/>
            <person name="Huang H."/>
            <person name="Sederoff R.R."/>
            <person name="Wang G."/>
            <person name="Qu G."/>
            <person name="Chen S."/>
        </authorList>
    </citation>
    <scope>NUCLEOTIDE SEQUENCE</scope>
    <source>
        <strain evidence="1">SC-2020</strain>
    </source>
</reference>
<dbReference type="EMBL" id="JAQIZT010000011">
    <property type="protein sequence ID" value="KAJ6978961.1"/>
    <property type="molecule type" value="Genomic_DNA"/>
</dbReference>
<protein>
    <submittedName>
        <fullName evidence="1">Uncharacterized protein</fullName>
    </submittedName>
</protein>
<organism evidence="1 2">
    <name type="scientific">Populus alba x Populus x berolinensis</name>
    <dbReference type="NCBI Taxonomy" id="444605"/>
    <lineage>
        <taxon>Eukaryota</taxon>
        <taxon>Viridiplantae</taxon>
        <taxon>Streptophyta</taxon>
        <taxon>Embryophyta</taxon>
        <taxon>Tracheophyta</taxon>
        <taxon>Spermatophyta</taxon>
        <taxon>Magnoliopsida</taxon>
        <taxon>eudicotyledons</taxon>
        <taxon>Gunneridae</taxon>
        <taxon>Pentapetalae</taxon>
        <taxon>rosids</taxon>
        <taxon>fabids</taxon>
        <taxon>Malpighiales</taxon>
        <taxon>Salicaceae</taxon>
        <taxon>Saliceae</taxon>
        <taxon>Populus</taxon>
    </lineage>
</organism>
<name>A0AAD6M529_9ROSI</name>